<evidence type="ECO:0000313" key="1">
    <source>
        <dbReference type="EMBL" id="KAK2158205.1"/>
    </source>
</evidence>
<reference evidence="1" key="1">
    <citation type="journal article" date="2023" name="Mol. Biol. Evol.">
        <title>Third-Generation Sequencing Reveals the Adaptive Role of the Epigenome in Three Deep-Sea Polychaetes.</title>
        <authorList>
            <person name="Perez M."/>
            <person name="Aroh O."/>
            <person name="Sun Y."/>
            <person name="Lan Y."/>
            <person name="Juniper S.K."/>
            <person name="Young C.R."/>
            <person name="Angers B."/>
            <person name="Qian P.Y."/>
        </authorList>
    </citation>
    <scope>NUCLEOTIDE SEQUENCE</scope>
    <source>
        <strain evidence="1">R07B-5</strain>
    </source>
</reference>
<dbReference type="PANTHER" id="PTHR47510">
    <property type="entry name" value="REVERSE TRANSCRIPTASE DOMAIN-CONTAINING PROTEIN"/>
    <property type="match status" value="1"/>
</dbReference>
<gene>
    <name evidence="1" type="ORF">NP493_1814g00003</name>
</gene>
<name>A0AAD9JU11_RIDPI</name>
<proteinExistence type="predicted"/>
<sequence>MKTNKAAGPDEIPNWILRDYATIFAPPVCVIFNSSLREGTVLLLWKCAGIRPLPKAQPPKLIHNDLLPTPLTPILSKCFEQFICAWITAIAGDQIYPQQFG</sequence>
<keyword evidence="2" id="KW-1185">Reference proteome</keyword>
<dbReference type="PANTHER" id="PTHR47510:SF3">
    <property type="entry name" value="ENDO_EXONUCLEASE_PHOSPHATASE DOMAIN-CONTAINING PROTEIN"/>
    <property type="match status" value="1"/>
</dbReference>
<comment type="caution">
    <text evidence="1">The sequence shown here is derived from an EMBL/GenBank/DDBJ whole genome shotgun (WGS) entry which is preliminary data.</text>
</comment>
<organism evidence="1 2">
    <name type="scientific">Ridgeia piscesae</name>
    <name type="common">Tubeworm</name>
    <dbReference type="NCBI Taxonomy" id="27915"/>
    <lineage>
        <taxon>Eukaryota</taxon>
        <taxon>Metazoa</taxon>
        <taxon>Spiralia</taxon>
        <taxon>Lophotrochozoa</taxon>
        <taxon>Annelida</taxon>
        <taxon>Polychaeta</taxon>
        <taxon>Sedentaria</taxon>
        <taxon>Canalipalpata</taxon>
        <taxon>Sabellida</taxon>
        <taxon>Siboglinidae</taxon>
        <taxon>Ridgeia</taxon>
    </lineage>
</organism>
<dbReference type="EMBL" id="JAODUO010001813">
    <property type="protein sequence ID" value="KAK2158205.1"/>
    <property type="molecule type" value="Genomic_DNA"/>
</dbReference>
<protein>
    <recommendedName>
        <fullName evidence="3">Reverse transcriptase</fullName>
    </recommendedName>
</protein>
<accession>A0AAD9JU11</accession>
<evidence type="ECO:0008006" key="3">
    <source>
        <dbReference type="Google" id="ProtNLM"/>
    </source>
</evidence>
<dbReference type="AlphaFoldDB" id="A0AAD9JU11"/>
<evidence type="ECO:0000313" key="2">
    <source>
        <dbReference type="Proteomes" id="UP001209878"/>
    </source>
</evidence>
<dbReference type="Proteomes" id="UP001209878">
    <property type="component" value="Unassembled WGS sequence"/>
</dbReference>